<evidence type="ECO:0000256" key="1">
    <source>
        <dbReference type="SAM" id="MobiDB-lite"/>
    </source>
</evidence>
<organism evidence="2 3">
    <name type="scientific">Reticulomyxa filosa</name>
    <dbReference type="NCBI Taxonomy" id="46433"/>
    <lineage>
        <taxon>Eukaryota</taxon>
        <taxon>Sar</taxon>
        <taxon>Rhizaria</taxon>
        <taxon>Retaria</taxon>
        <taxon>Foraminifera</taxon>
        <taxon>Monothalamids</taxon>
        <taxon>Reticulomyxidae</taxon>
        <taxon>Reticulomyxa</taxon>
    </lineage>
</organism>
<feature type="region of interest" description="Disordered" evidence="1">
    <location>
        <begin position="202"/>
        <end position="236"/>
    </location>
</feature>
<feature type="compositionally biased region" description="Acidic residues" evidence="1">
    <location>
        <begin position="225"/>
        <end position="236"/>
    </location>
</feature>
<evidence type="ECO:0000313" key="2">
    <source>
        <dbReference type="EMBL" id="ETO26499.1"/>
    </source>
</evidence>
<name>X6NLB5_RETFI</name>
<protein>
    <submittedName>
        <fullName evidence="2">Uncharacterized protein</fullName>
    </submittedName>
</protein>
<feature type="compositionally biased region" description="Acidic residues" evidence="1">
    <location>
        <begin position="46"/>
        <end position="66"/>
    </location>
</feature>
<feature type="compositionally biased region" description="Basic residues" evidence="1">
    <location>
        <begin position="208"/>
        <end position="219"/>
    </location>
</feature>
<dbReference type="AlphaFoldDB" id="X6NLB5"/>
<feature type="compositionally biased region" description="Polar residues" evidence="1">
    <location>
        <begin position="86"/>
        <end position="98"/>
    </location>
</feature>
<feature type="compositionally biased region" description="Polar residues" evidence="1">
    <location>
        <begin position="118"/>
        <end position="128"/>
    </location>
</feature>
<reference evidence="2 3" key="1">
    <citation type="journal article" date="2013" name="Curr. Biol.">
        <title>The Genome of the Foraminiferan Reticulomyxa filosa.</title>
        <authorList>
            <person name="Glockner G."/>
            <person name="Hulsmann N."/>
            <person name="Schleicher M."/>
            <person name="Noegel A.A."/>
            <person name="Eichinger L."/>
            <person name="Gallinger C."/>
            <person name="Pawlowski J."/>
            <person name="Sierra R."/>
            <person name="Euteneuer U."/>
            <person name="Pillet L."/>
            <person name="Moustafa A."/>
            <person name="Platzer M."/>
            <person name="Groth M."/>
            <person name="Szafranski K."/>
            <person name="Schliwa M."/>
        </authorList>
    </citation>
    <scope>NUCLEOTIDE SEQUENCE [LARGE SCALE GENOMIC DNA]</scope>
</reference>
<evidence type="ECO:0000313" key="3">
    <source>
        <dbReference type="Proteomes" id="UP000023152"/>
    </source>
</evidence>
<dbReference type="EMBL" id="ASPP01007837">
    <property type="protein sequence ID" value="ETO26499.1"/>
    <property type="molecule type" value="Genomic_DNA"/>
</dbReference>
<gene>
    <name evidence="2" type="ORF">RFI_10637</name>
</gene>
<feature type="region of interest" description="Disordered" evidence="1">
    <location>
        <begin position="1"/>
        <end position="151"/>
    </location>
</feature>
<dbReference type="Proteomes" id="UP000023152">
    <property type="component" value="Unassembled WGS sequence"/>
</dbReference>
<comment type="caution">
    <text evidence="2">The sequence shown here is derived from an EMBL/GenBank/DDBJ whole genome shotgun (WGS) entry which is preliminary data.</text>
</comment>
<accession>X6NLB5</accession>
<proteinExistence type="predicted"/>
<keyword evidence="3" id="KW-1185">Reference proteome</keyword>
<feature type="compositionally biased region" description="Polar residues" evidence="1">
    <location>
        <begin position="1"/>
        <end position="13"/>
    </location>
</feature>
<sequence length="413" mass="46400">MKTDNAPSTQNGKYSRAKGNGNAGTKHKQTFGVGKDKNDPNRTGYESDEMQSDEDMEHEEDEEDGETAERRKKQIKINAQKGSVPKSGSQTQAQSQAINGKSANGNGSGNHSHKKNKMSQSRTITFSLDSKEIAPLPAAMTPKLTPKRNESGHDVVNRELREVSVALDAVVDKFALPDTEFTLDNNHDETLKNALFQNRTPVNEATRAKKNFGKRKKFATSKLDEENEKSDNSEDEMLYEQQEIAPQDWFKGKSSSEMRLKNRSLPRAPPSGKALPPLPPMSKIFFFFFLLYNVNSNVHYFPPPPFAISKKKNSYFLDLNLLELFFSPFSLLAKVPAFKAFRLQQGQQEVFSNPNILQKMMAEMGTKASFFTQQNILTVHLHGDPTDKIWKQIEDTLSKYTGKLVTIGQSDVV</sequence>